<gene>
    <name evidence="10" type="ORF">FDK22_02260</name>
</gene>
<keyword evidence="11" id="KW-1185">Reference proteome</keyword>
<evidence type="ECO:0000313" key="11">
    <source>
        <dbReference type="Proteomes" id="UP000308901"/>
    </source>
</evidence>
<keyword evidence="7" id="KW-0902">Two-component regulatory system</keyword>
<organism evidence="10 11">
    <name type="scientific">Arcobacter arenosus</name>
    <dbReference type="NCBI Taxonomy" id="2576037"/>
    <lineage>
        <taxon>Bacteria</taxon>
        <taxon>Pseudomonadati</taxon>
        <taxon>Campylobacterota</taxon>
        <taxon>Epsilonproteobacteria</taxon>
        <taxon>Campylobacterales</taxon>
        <taxon>Arcobacteraceae</taxon>
        <taxon>Arcobacter</taxon>
    </lineage>
</organism>
<dbReference type="Pfam" id="PF02518">
    <property type="entry name" value="HATPase_c"/>
    <property type="match status" value="1"/>
</dbReference>
<keyword evidence="4" id="KW-0547">Nucleotide-binding</keyword>
<proteinExistence type="predicted"/>
<keyword evidence="8" id="KW-1133">Transmembrane helix</keyword>
<evidence type="ECO:0000256" key="5">
    <source>
        <dbReference type="ARBA" id="ARBA00022777"/>
    </source>
</evidence>
<evidence type="ECO:0000256" key="2">
    <source>
        <dbReference type="ARBA" id="ARBA00012438"/>
    </source>
</evidence>
<dbReference type="Gene3D" id="1.10.287.130">
    <property type="match status" value="1"/>
</dbReference>
<dbReference type="EMBL" id="VANU01000001">
    <property type="protein sequence ID" value="TLP40862.1"/>
    <property type="molecule type" value="Genomic_DNA"/>
</dbReference>
<dbReference type="GO" id="GO:0000156">
    <property type="term" value="F:phosphorelay response regulator activity"/>
    <property type="evidence" value="ECO:0007669"/>
    <property type="project" value="TreeGrafter"/>
</dbReference>
<name>A0A5R8Y5T9_9BACT</name>
<dbReference type="RefSeq" id="WP_138151264.1">
    <property type="nucleotide sequence ID" value="NZ_CBDDKQ010000002.1"/>
</dbReference>
<keyword evidence="5 10" id="KW-0418">Kinase</keyword>
<dbReference type="InterPro" id="IPR036890">
    <property type="entry name" value="HATPase_C_sf"/>
</dbReference>
<protein>
    <recommendedName>
        <fullName evidence="2">histidine kinase</fullName>
        <ecNumber evidence="2">2.7.13.3</ecNumber>
    </recommendedName>
</protein>
<evidence type="ECO:0000256" key="8">
    <source>
        <dbReference type="SAM" id="Phobius"/>
    </source>
</evidence>
<dbReference type="InterPro" id="IPR005467">
    <property type="entry name" value="His_kinase_dom"/>
</dbReference>
<feature type="domain" description="Histidine kinase" evidence="9">
    <location>
        <begin position="160"/>
        <end position="358"/>
    </location>
</feature>
<comment type="catalytic activity">
    <reaction evidence="1">
        <text>ATP + protein L-histidine = ADP + protein N-phospho-L-histidine.</text>
        <dbReference type="EC" id="2.7.13.3"/>
    </reaction>
</comment>
<dbReference type="Gene3D" id="3.30.565.10">
    <property type="entry name" value="Histidine kinase-like ATPase, C-terminal domain"/>
    <property type="match status" value="1"/>
</dbReference>
<dbReference type="PANTHER" id="PTHR42878:SF7">
    <property type="entry name" value="SENSOR HISTIDINE KINASE GLRK"/>
    <property type="match status" value="1"/>
</dbReference>
<dbReference type="PANTHER" id="PTHR42878">
    <property type="entry name" value="TWO-COMPONENT HISTIDINE KINASE"/>
    <property type="match status" value="1"/>
</dbReference>
<evidence type="ECO:0000256" key="3">
    <source>
        <dbReference type="ARBA" id="ARBA00022679"/>
    </source>
</evidence>
<dbReference type="GO" id="GO:0030295">
    <property type="term" value="F:protein kinase activator activity"/>
    <property type="evidence" value="ECO:0007669"/>
    <property type="project" value="TreeGrafter"/>
</dbReference>
<accession>A0A5R8Y5T9</accession>
<evidence type="ECO:0000259" key="9">
    <source>
        <dbReference type="PROSITE" id="PS50109"/>
    </source>
</evidence>
<dbReference type="InterPro" id="IPR036097">
    <property type="entry name" value="HisK_dim/P_sf"/>
</dbReference>
<evidence type="ECO:0000256" key="7">
    <source>
        <dbReference type="ARBA" id="ARBA00023012"/>
    </source>
</evidence>
<keyword evidence="6" id="KW-0067">ATP-binding</keyword>
<dbReference type="CDD" id="cd00082">
    <property type="entry name" value="HisKA"/>
    <property type="match status" value="1"/>
</dbReference>
<dbReference type="GO" id="GO:0005524">
    <property type="term" value="F:ATP binding"/>
    <property type="evidence" value="ECO:0007669"/>
    <property type="project" value="UniProtKB-KW"/>
</dbReference>
<dbReference type="EC" id="2.7.13.3" evidence="2"/>
<comment type="caution">
    <text evidence="10">The sequence shown here is derived from an EMBL/GenBank/DDBJ whole genome shotgun (WGS) entry which is preliminary data.</text>
</comment>
<dbReference type="Proteomes" id="UP000308901">
    <property type="component" value="Unassembled WGS sequence"/>
</dbReference>
<dbReference type="AlphaFoldDB" id="A0A5R8Y5T9"/>
<evidence type="ECO:0000256" key="4">
    <source>
        <dbReference type="ARBA" id="ARBA00022741"/>
    </source>
</evidence>
<dbReference type="GO" id="GO:0000155">
    <property type="term" value="F:phosphorelay sensor kinase activity"/>
    <property type="evidence" value="ECO:0007669"/>
    <property type="project" value="InterPro"/>
</dbReference>
<dbReference type="GO" id="GO:0007234">
    <property type="term" value="P:osmosensory signaling via phosphorelay pathway"/>
    <property type="evidence" value="ECO:0007669"/>
    <property type="project" value="TreeGrafter"/>
</dbReference>
<dbReference type="SUPFAM" id="SSF55874">
    <property type="entry name" value="ATPase domain of HSP90 chaperone/DNA topoisomerase II/histidine kinase"/>
    <property type="match status" value="1"/>
</dbReference>
<evidence type="ECO:0000313" key="10">
    <source>
        <dbReference type="EMBL" id="TLP40862.1"/>
    </source>
</evidence>
<dbReference type="OrthoDB" id="5342753at2"/>
<dbReference type="SMART" id="SM00387">
    <property type="entry name" value="HATPase_c"/>
    <property type="match status" value="1"/>
</dbReference>
<dbReference type="SUPFAM" id="SSF47384">
    <property type="entry name" value="Homodimeric domain of signal transducing histidine kinase"/>
    <property type="match status" value="1"/>
</dbReference>
<evidence type="ECO:0000256" key="1">
    <source>
        <dbReference type="ARBA" id="ARBA00000085"/>
    </source>
</evidence>
<keyword evidence="8" id="KW-0812">Transmembrane</keyword>
<dbReference type="InterPro" id="IPR050351">
    <property type="entry name" value="BphY/WalK/GraS-like"/>
</dbReference>
<dbReference type="InterPro" id="IPR003594">
    <property type="entry name" value="HATPase_dom"/>
</dbReference>
<dbReference type="PROSITE" id="PS50109">
    <property type="entry name" value="HIS_KIN"/>
    <property type="match status" value="1"/>
</dbReference>
<reference evidence="10 11" key="1">
    <citation type="submission" date="2019-05" db="EMBL/GenBank/DDBJ databases">
        <title>Arcobacter sp. nov., isolated from sea sediment.</title>
        <authorList>
            <person name="Kim W."/>
        </authorList>
    </citation>
    <scope>NUCLEOTIDE SEQUENCE [LARGE SCALE GENOMIC DNA]</scope>
    <source>
        <strain evidence="10 11">CAU 1517</strain>
    </source>
</reference>
<keyword evidence="3" id="KW-0808">Transferase</keyword>
<feature type="transmembrane region" description="Helical" evidence="8">
    <location>
        <begin position="122"/>
        <end position="140"/>
    </location>
</feature>
<keyword evidence="8" id="KW-0472">Membrane</keyword>
<feature type="transmembrane region" description="Helical" evidence="8">
    <location>
        <begin position="12"/>
        <end position="33"/>
    </location>
</feature>
<sequence length="358" mass="42043">MKNYEKKALIKFTSIYFFLVAILVLILGFLYYWQQQHLIMKKSVMQMLQYSQVLVKTDFKYSQEGFSYELKKNQKIVFDIPTKEGKYYTKVFPISKKEGFIKVSTLAKPIDEEISKVKKFTISLQIILLIVFLTVSYFLAKLSIKPMKETISHLDRFILDIIHDLNTPSTAIILNSDLLLEKEDDEKKIKKLNRIKMSADTISSLYKNLEIILNQKLLKEKIDIEKIVKNKVEDFKLLFPKIKFVIDIKSNSYIKTNENALIRILDNLLTNSCKYSNEQNPEIYIVFEKQILSVKDNGKGVKYPKKIFERYYKEDNLGYGIGMHIVHRLCDNLDIKLFIQSIEDYKGTEVILNFDTIN</sequence>
<evidence type="ECO:0000256" key="6">
    <source>
        <dbReference type="ARBA" id="ARBA00022840"/>
    </source>
</evidence>
<dbReference type="InterPro" id="IPR003661">
    <property type="entry name" value="HisK_dim/P_dom"/>
</dbReference>